<dbReference type="Proteomes" id="UP001164929">
    <property type="component" value="Chromosome 7"/>
</dbReference>
<reference evidence="1" key="1">
    <citation type="journal article" date="2023" name="Mol. Ecol. Resour.">
        <title>Chromosome-level genome assembly of a triploid poplar Populus alba 'Berolinensis'.</title>
        <authorList>
            <person name="Chen S."/>
            <person name="Yu Y."/>
            <person name="Wang X."/>
            <person name="Wang S."/>
            <person name="Zhang T."/>
            <person name="Zhou Y."/>
            <person name="He R."/>
            <person name="Meng N."/>
            <person name="Wang Y."/>
            <person name="Liu W."/>
            <person name="Liu Z."/>
            <person name="Liu J."/>
            <person name="Guo Q."/>
            <person name="Huang H."/>
            <person name="Sederoff R.R."/>
            <person name="Wang G."/>
            <person name="Qu G."/>
            <person name="Chen S."/>
        </authorList>
    </citation>
    <scope>NUCLEOTIDE SEQUENCE</scope>
    <source>
        <strain evidence="1">SC-2020</strain>
    </source>
</reference>
<evidence type="ECO:0000313" key="1">
    <source>
        <dbReference type="EMBL" id="KAJ6990243.1"/>
    </source>
</evidence>
<dbReference type="AlphaFoldDB" id="A0AAD6VVY6"/>
<name>A0AAD6VVY6_9ROSI</name>
<evidence type="ECO:0000313" key="2">
    <source>
        <dbReference type="Proteomes" id="UP001164929"/>
    </source>
</evidence>
<gene>
    <name evidence="1" type="ORF">NC653_018705</name>
</gene>
<sequence length="57" mass="6523">MRPPHEGTPMHKYQRSALPFNPWKEDDKITIHVYLTFNVKKDLANDVSPSDQLGSTA</sequence>
<comment type="caution">
    <text evidence="1">The sequence shown here is derived from an EMBL/GenBank/DDBJ whole genome shotgun (WGS) entry which is preliminary data.</text>
</comment>
<dbReference type="EMBL" id="JAQIZT010000007">
    <property type="protein sequence ID" value="KAJ6990243.1"/>
    <property type="molecule type" value="Genomic_DNA"/>
</dbReference>
<accession>A0AAD6VVY6</accession>
<organism evidence="1 2">
    <name type="scientific">Populus alba x Populus x berolinensis</name>
    <dbReference type="NCBI Taxonomy" id="444605"/>
    <lineage>
        <taxon>Eukaryota</taxon>
        <taxon>Viridiplantae</taxon>
        <taxon>Streptophyta</taxon>
        <taxon>Embryophyta</taxon>
        <taxon>Tracheophyta</taxon>
        <taxon>Spermatophyta</taxon>
        <taxon>Magnoliopsida</taxon>
        <taxon>eudicotyledons</taxon>
        <taxon>Gunneridae</taxon>
        <taxon>Pentapetalae</taxon>
        <taxon>rosids</taxon>
        <taxon>fabids</taxon>
        <taxon>Malpighiales</taxon>
        <taxon>Salicaceae</taxon>
        <taxon>Saliceae</taxon>
        <taxon>Populus</taxon>
    </lineage>
</organism>
<protein>
    <submittedName>
        <fullName evidence="1">Uncharacterized protein</fullName>
    </submittedName>
</protein>
<proteinExistence type="predicted"/>
<keyword evidence="2" id="KW-1185">Reference proteome</keyword>